<dbReference type="InParanoid" id="F4W899"/>
<organism evidence="3">
    <name type="scientific">Acromyrmex echinatior</name>
    <name type="common">Panamanian leafcutter ant</name>
    <name type="synonym">Acromyrmex octospinosus echinatior</name>
    <dbReference type="NCBI Taxonomy" id="103372"/>
    <lineage>
        <taxon>Eukaryota</taxon>
        <taxon>Metazoa</taxon>
        <taxon>Ecdysozoa</taxon>
        <taxon>Arthropoda</taxon>
        <taxon>Hexapoda</taxon>
        <taxon>Insecta</taxon>
        <taxon>Pterygota</taxon>
        <taxon>Neoptera</taxon>
        <taxon>Endopterygota</taxon>
        <taxon>Hymenoptera</taxon>
        <taxon>Apocrita</taxon>
        <taxon>Aculeata</taxon>
        <taxon>Formicoidea</taxon>
        <taxon>Formicidae</taxon>
        <taxon>Myrmicinae</taxon>
        <taxon>Acromyrmex</taxon>
    </lineage>
</organism>
<feature type="region of interest" description="Disordered" evidence="1">
    <location>
        <begin position="1"/>
        <end position="77"/>
    </location>
</feature>
<dbReference type="Proteomes" id="UP000007755">
    <property type="component" value="Unassembled WGS sequence"/>
</dbReference>
<keyword evidence="3" id="KW-1185">Reference proteome</keyword>
<protein>
    <submittedName>
        <fullName evidence="2">Uncharacterized protein</fullName>
    </submittedName>
</protein>
<dbReference type="EMBL" id="GL887898">
    <property type="protein sequence ID" value="EGI69594.1"/>
    <property type="molecule type" value="Genomic_DNA"/>
</dbReference>
<gene>
    <name evidence="2" type="ORF">G5I_01680</name>
</gene>
<feature type="compositionally biased region" description="Polar residues" evidence="1">
    <location>
        <begin position="57"/>
        <end position="76"/>
    </location>
</feature>
<proteinExistence type="predicted"/>
<evidence type="ECO:0000313" key="3">
    <source>
        <dbReference type="Proteomes" id="UP000007755"/>
    </source>
</evidence>
<sequence>MIQSNLDETLMDIDEHQSQIRKSPLQETLEESSKQTGQIPPAKRCASTPLSDAPTVPQAQISHAKNSGSPQVNQNPGDKIPLRYGTRDMGPFVVYMYPNNRDSTIHPMLINRIIAKVSILDILEIKKIDRGKILIVVKTASVANRFSEPALYRSPQQLDLEILKECIESPKAKVLNVQRLAKV</sequence>
<evidence type="ECO:0000313" key="2">
    <source>
        <dbReference type="EMBL" id="EGI69594.1"/>
    </source>
</evidence>
<name>F4W899_ACREC</name>
<reference evidence="2" key="1">
    <citation type="submission" date="2011-02" db="EMBL/GenBank/DDBJ databases">
        <title>The genome of the leaf-cutting ant Acromyrmex echinatior suggests key adaptations to social evolution and fungus farming.</title>
        <authorList>
            <person name="Nygaard S."/>
            <person name="Zhang G."/>
        </authorList>
    </citation>
    <scope>NUCLEOTIDE SEQUENCE</scope>
</reference>
<dbReference type="AlphaFoldDB" id="F4W899"/>
<evidence type="ECO:0000256" key="1">
    <source>
        <dbReference type="SAM" id="MobiDB-lite"/>
    </source>
</evidence>
<accession>F4W899</accession>